<protein>
    <submittedName>
        <fullName evidence="2">Uncharacterized protein</fullName>
    </submittedName>
</protein>
<evidence type="ECO:0000313" key="3">
    <source>
        <dbReference type="Proteomes" id="UP001174909"/>
    </source>
</evidence>
<comment type="caution">
    <text evidence="2">The sequence shown here is derived from an EMBL/GenBank/DDBJ whole genome shotgun (WGS) entry which is preliminary data.</text>
</comment>
<dbReference type="AlphaFoldDB" id="A0AA35RTB0"/>
<keyword evidence="3" id="KW-1185">Reference proteome</keyword>
<dbReference type="EMBL" id="CASHTH010001615">
    <property type="protein sequence ID" value="CAI8017310.1"/>
    <property type="molecule type" value="Genomic_DNA"/>
</dbReference>
<proteinExistence type="predicted"/>
<accession>A0AA35RTB0</accession>
<feature type="transmembrane region" description="Helical" evidence="1">
    <location>
        <begin position="27"/>
        <end position="46"/>
    </location>
</feature>
<gene>
    <name evidence="2" type="ORF">GBAR_LOCUS10528</name>
</gene>
<sequence length="49" mass="5550">MLNHGGQGLSNFLSRNSDPHEANTMSYTVYHTAFFNEIILCFYLCIAAH</sequence>
<name>A0AA35RTB0_GEOBA</name>
<evidence type="ECO:0000256" key="1">
    <source>
        <dbReference type="SAM" id="Phobius"/>
    </source>
</evidence>
<reference evidence="2" key="1">
    <citation type="submission" date="2023-03" db="EMBL/GenBank/DDBJ databases">
        <authorList>
            <person name="Steffen K."/>
            <person name="Cardenas P."/>
        </authorList>
    </citation>
    <scope>NUCLEOTIDE SEQUENCE</scope>
</reference>
<dbReference type="Proteomes" id="UP001174909">
    <property type="component" value="Unassembled WGS sequence"/>
</dbReference>
<keyword evidence="1" id="KW-1133">Transmembrane helix</keyword>
<evidence type="ECO:0000313" key="2">
    <source>
        <dbReference type="EMBL" id="CAI8017310.1"/>
    </source>
</evidence>
<keyword evidence="1" id="KW-0812">Transmembrane</keyword>
<organism evidence="2 3">
    <name type="scientific">Geodia barretti</name>
    <name type="common">Barrett's horny sponge</name>
    <dbReference type="NCBI Taxonomy" id="519541"/>
    <lineage>
        <taxon>Eukaryota</taxon>
        <taxon>Metazoa</taxon>
        <taxon>Porifera</taxon>
        <taxon>Demospongiae</taxon>
        <taxon>Heteroscleromorpha</taxon>
        <taxon>Tetractinellida</taxon>
        <taxon>Astrophorina</taxon>
        <taxon>Geodiidae</taxon>
        <taxon>Geodia</taxon>
    </lineage>
</organism>
<feature type="non-terminal residue" evidence="2">
    <location>
        <position position="49"/>
    </location>
</feature>
<keyword evidence="1" id="KW-0472">Membrane</keyword>